<keyword evidence="3" id="KW-1185">Reference proteome</keyword>
<proteinExistence type="predicted"/>
<name>A0AAV7UNG0_PLEWA</name>
<comment type="caution">
    <text evidence="2">The sequence shown here is derived from an EMBL/GenBank/DDBJ whole genome shotgun (WGS) entry which is preliminary data.</text>
</comment>
<dbReference type="Proteomes" id="UP001066276">
    <property type="component" value="Chromosome 3_1"/>
</dbReference>
<protein>
    <submittedName>
        <fullName evidence="2">Uncharacterized protein</fullName>
    </submittedName>
</protein>
<evidence type="ECO:0000313" key="2">
    <source>
        <dbReference type="EMBL" id="KAJ1190567.1"/>
    </source>
</evidence>
<organism evidence="2 3">
    <name type="scientific">Pleurodeles waltl</name>
    <name type="common">Iberian ribbed newt</name>
    <dbReference type="NCBI Taxonomy" id="8319"/>
    <lineage>
        <taxon>Eukaryota</taxon>
        <taxon>Metazoa</taxon>
        <taxon>Chordata</taxon>
        <taxon>Craniata</taxon>
        <taxon>Vertebrata</taxon>
        <taxon>Euteleostomi</taxon>
        <taxon>Amphibia</taxon>
        <taxon>Batrachia</taxon>
        <taxon>Caudata</taxon>
        <taxon>Salamandroidea</taxon>
        <taxon>Salamandridae</taxon>
        <taxon>Pleurodelinae</taxon>
        <taxon>Pleurodeles</taxon>
    </lineage>
</organism>
<sequence>MRARRGGRGERRRWSADSLPPGEKKTTRRQTEERSPRWPQEAEQGTPPRFWRSVAQSGITKVRLVQSHLLERPCRYFH</sequence>
<reference evidence="2" key="1">
    <citation type="journal article" date="2022" name="bioRxiv">
        <title>Sequencing and chromosome-scale assembly of the giantPleurodeles waltlgenome.</title>
        <authorList>
            <person name="Brown T."/>
            <person name="Elewa A."/>
            <person name="Iarovenko S."/>
            <person name="Subramanian E."/>
            <person name="Araus A.J."/>
            <person name="Petzold A."/>
            <person name="Susuki M."/>
            <person name="Suzuki K.-i.T."/>
            <person name="Hayashi T."/>
            <person name="Toyoda A."/>
            <person name="Oliveira C."/>
            <person name="Osipova E."/>
            <person name="Leigh N.D."/>
            <person name="Simon A."/>
            <person name="Yun M.H."/>
        </authorList>
    </citation>
    <scope>NUCLEOTIDE SEQUENCE</scope>
    <source>
        <strain evidence="2">20211129_DDA</strain>
        <tissue evidence="2">Liver</tissue>
    </source>
</reference>
<dbReference type="AlphaFoldDB" id="A0AAV7UNG0"/>
<feature type="region of interest" description="Disordered" evidence="1">
    <location>
        <begin position="1"/>
        <end position="49"/>
    </location>
</feature>
<gene>
    <name evidence="2" type="ORF">NDU88_007305</name>
</gene>
<dbReference type="EMBL" id="JANPWB010000005">
    <property type="protein sequence ID" value="KAJ1190567.1"/>
    <property type="molecule type" value="Genomic_DNA"/>
</dbReference>
<feature type="compositionally biased region" description="Basic and acidic residues" evidence="1">
    <location>
        <begin position="22"/>
        <end position="36"/>
    </location>
</feature>
<evidence type="ECO:0000256" key="1">
    <source>
        <dbReference type="SAM" id="MobiDB-lite"/>
    </source>
</evidence>
<evidence type="ECO:0000313" key="3">
    <source>
        <dbReference type="Proteomes" id="UP001066276"/>
    </source>
</evidence>
<accession>A0AAV7UNG0</accession>